<organism evidence="8">
    <name type="scientific">marine metagenome</name>
    <dbReference type="NCBI Taxonomy" id="408172"/>
    <lineage>
        <taxon>unclassified sequences</taxon>
        <taxon>metagenomes</taxon>
        <taxon>ecological metagenomes</taxon>
    </lineage>
</organism>
<accession>A0A382S1I9</accession>
<feature type="domain" description="Nudix hydrolase" evidence="7">
    <location>
        <begin position="6"/>
        <end position="127"/>
    </location>
</feature>
<dbReference type="Gene3D" id="3.90.79.10">
    <property type="entry name" value="Nucleoside Triphosphate Pyrophosphohydrolase"/>
    <property type="match status" value="1"/>
</dbReference>
<protein>
    <recommendedName>
        <fullName evidence="7">Nudix hydrolase domain-containing protein</fullName>
    </recommendedName>
</protein>
<proteinExistence type="predicted"/>
<evidence type="ECO:0000256" key="2">
    <source>
        <dbReference type="ARBA" id="ARBA00001946"/>
    </source>
</evidence>
<feature type="non-terminal residue" evidence="8">
    <location>
        <position position="127"/>
    </location>
</feature>
<evidence type="ECO:0000256" key="1">
    <source>
        <dbReference type="ARBA" id="ARBA00001936"/>
    </source>
</evidence>
<evidence type="ECO:0000256" key="3">
    <source>
        <dbReference type="ARBA" id="ARBA00022723"/>
    </source>
</evidence>
<dbReference type="SUPFAM" id="SSF55811">
    <property type="entry name" value="Nudix"/>
    <property type="match status" value="1"/>
</dbReference>
<dbReference type="InterPro" id="IPR015797">
    <property type="entry name" value="NUDIX_hydrolase-like_dom_sf"/>
</dbReference>
<dbReference type="GO" id="GO:0046872">
    <property type="term" value="F:metal ion binding"/>
    <property type="evidence" value="ECO:0007669"/>
    <property type="project" value="UniProtKB-KW"/>
</dbReference>
<gene>
    <name evidence="8" type="ORF">METZ01_LOCUS356169</name>
</gene>
<dbReference type="InterPro" id="IPR039121">
    <property type="entry name" value="NUDT19"/>
</dbReference>
<evidence type="ECO:0000256" key="4">
    <source>
        <dbReference type="ARBA" id="ARBA00022801"/>
    </source>
</evidence>
<dbReference type="EMBL" id="UINC01125468">
    <property type="protein sequence ID" value="SVD03315.1"/>
    <property type="molecule type" value="Genomic_DNA"/>
</dbReference>
<comment type="cofactor">
    <cofactor evidence="1">
        <name>Mn(2+)</name>
        <dbReference type="ChEBI" id="CHEBI:29035"/>
    </cofactor>
</comment>
<reference evidence="8" key="1">
    <citation type="submission" date="2018-05" db="EMBL/GenBank/DDBJ databases">
        <authorList>
            <person name="Lanie J.A."/>
            <person name="Ng W.-L."/>
            <person name="Kazmierczak K.M."/>
            <person name="Andrzejewski T.M."/>
            <person name="Davidsen T.M."/>
            <person name="Wayne K.J."/>
            <person name="Tettelin H."/>
            <person name="Glass J.I."/>
            <person name="Rusch D."/>
            <person name="Podicherti R."/>
            <person name="Tsui H.-C.T."/>
            <person name="Winkler M.E."/>
        </authorList>
    </citation>
    <scope>NUCLEOTIDE SEQUENCE</scope>
</reference>
<evidence type="ECO:0000259" key="7">
    <source>
        <dbReference type="PROSITE" id="PS51462"/>
    </source>
</evidence>
<evidence type="ECO:0000256" key="5">
    <source>
        <dbReference type="ARBA" id="ARBA00022842"/>
    </source>
</evidence>
<evidence type="ECO:0000313" key="8">
    <source>
        <dbReference type="EMBL" id="SVD03315.1"/>
    </source>
</evidence>
<keyword evidence="6" id="KW-0464">Manganese</keyword>
<dbReference type="PANTHER" id="PTHR12318:SF0">
    <property type="entry name" value="ACYL-COENZYME A DIPHOSPHATASE NUDT19"/>
    <property type="match status" value="1"/>
</dbReference>
<keyword evidence="5" id="KW-0460">Magnesium</keyword>
<dbReference type="InterPro" id="IPR000086">
    <property type="entry name" value="NUDIX_hydrolase_dom"/>
</dbReference>
<comment type="cofactor">
    <cofactor evidence="2">
        <name>Mg(2+)</name>
        <dbReference type="ChEBI" id="CHEBI:18420"/>
    </cofactor>
</comment>
<sequence>VEETIPTIPAATIVLMHDGKHGLEVLLLRRNQNARFAPGAYVFPGGRVDPVDGEVAILDRVGGLTTKTAALRLKLTGSQPPAIAYYVAALREAFEESGILVALRADGSIPPTAAENKSVRTLREDLM</sequence>
<dbReference type="GO" id="GO:0016818">
    <property type="term" value="F:hydrolase activity, acting on acid anhydrides, in phosphorus-containing anhydrides"/>
    <property type="evidence" value="ECO:0007669"/>
    <property type="project" value="InterPro"/>
</dbReference>
<name>A0A382S1I9_9ZZZZ</name>
<keyword evidence="3" id="KW-0479">Metal-binding</keyword>
<keyword evidence="4" id="KW-0378">Hydrolase</keyword>
<dbReference type="PROSITE" id="PS51462">
    <property type="entry name" value="NUDIX"/>
    <property type="match status" value="1"/>
</dbReference>
<dbReference type="PANTHER" id="PTHR12318">
    <property type="entry name" value="TESTOSTERONE-REGULATED PROTEIN RP2"/>
    <property type="match status" value="1"/>
</dbReference>
<evidence type="ECO:0000256" key="6">
    <source>
        <dbReference type="ARBA" id="ARBA00023211"/>
    </source>
</evidence>
<dbReference type="AlphaFoldDB" id="A0A382S1I9"/>
<feature type="non-terminal residue" evidence="8">
    <location>
        <position position="1"/>
    </location>
</feature>